<proteinExistence type="predicted"/>
<dbReference type="EMBL" id="BOSE01000004">
    <property type="protein sequence ID" value="GIP17052.1"/>
    <property type="molecule type" value="Genomic_DNA"/>
</dbReference>
<dbReference type="AlphaFoldDB" id="A0A919YPQ7"/>
<keyword evidence="5 6" id="KW-0472">Membrane</keyword>
<keyword evidence="2" id="KW-1003">Cell membrane</keyword>
<protein>
    <recommendedName>
        <fullName evidence="7">Copper resistance protein D domain-containing protein</fullName>
    </recommendedName>
</protein>
<feature type="transmembrane region" description="Helical" evidence="6">
    <location>
        <begin position="49"/>
        <end position="68"/>
    </location>
</feature>
<feature type="transmembrane region" description="Helical" evidence="6">
    <location>
        <begin position="136"/>
        <end position="157"/>
    </location>
</feature>
<dbReference type="InterPro" id="IPR032694">
    <property type="entry name" value="CopC/D"/>
</dbReference>
<evidence type="ECO:0000256" key="3">
    <source>
        <dbReference type="ARBA" id="ARBA00022692"/>
    </source>
</evidence>
<feature type="transmembrane region" description="Helical" evidence="6">
    <location>
        <begin position="6"/>
        <end position="29"/>
    </location>
</feature>
<evidence type="ECO:0000256" key="5">
    <source>
        <dbReference type="ARBA" id="ARBA00023136"/>
    </source>
</evidence>
<keyword evidence="9" id="KW-1185">Reference proteome</keyword>
<name>A0A919YPQ7_9BACL</name>
<feature type="transmembrane region" description="Helical" evidence="6">
    <location>
        <begin position="248"/>
        <end position="267"/>
    </location>
</feature>
<evidence type="ECO:0000256" key="4">
    <source>
        <dbReference type="ARBA" id="ARBA00022989"/>
    </source>
</evidence>
<dbReference type="PANTHER" id="PTHR34820">
    <property type="entry name" value="INNER MEMBRANE PROTEIN YEBZ"/>
    <property type="match status" value="1"/>
</dbReference>
<dbReference type="GO" id="GO:0005886">
    <property type="term" value="C:plasma membrane"/>
    <property type="evidence" value="ECO:0007669"/>
    <property type="project" value="UniProtKB-SubCell"/>
</dbReference>
<sequence length="388" mass="43503">MDILMYIIKLTVYILLVTISGYVLVDSLIRNAVSEQRQSWANRMLQQGAKALLLAVIVALFVQLVSWTQQFKPEASQLVTLLMEGTTGKVWLALIICSALLMLLVTRSAIARLLLVLAMLFAESMNGHASGDSIRVLFDFIHLATVSIWIGGAICLWLNWREGKEQAIHFIQRFSKLLWLSIAVVSISGVILTLLIMPSISYLLYTSWGQMLLLKLAAVLLALWLGYKAKTTLQKHNGAKLKPLAAELIVLAFVIAFAALVSSLSPVPSAANALNHHEMGEELHYTVKLTPNAPGPNRLSLSLWTLEEEGKVEQVQLSIYAADKPKTSERQFILEPAELEDYFEFPGFIETRYKFDKLNLPYPADWEATFTITFENGTERQISFQFEN</sequence>
<accession>A0A919YPQ7</accession>
<organism evidence="8 9">
    <name type="scientific">Paenibacillus montaniterrae</name>
    <dbReference type="NCBI Taxonomy" id="429341"/>
    <lineage>
        <taxon>Bacteria</taxon>
        <taxon>Bacillati</taxon>
        <taxon>Bacillota</taxon>
        <taxon>Bacilli</taxon>
        <taxon>Bacillales</taxon>
        <taxon>Paenibacillaceae</taxon>
        <taxon>Paenibacillus</taxon>
    </lineage>
</organism>
<feature type="domain" description="Copper resistance protein D" evidence="7">
    <location>
        <begin position="169"/>
        <end position="260"/>
    </location>
</feature>
<dbReference type="Proteomes" id="UP000683139">
    <property type="component" value="Unassembled WGS sequence"/>
</dbReference>
<evidence type="ECO:0000256" key="6">
    <source>
        <dbReference type="SAM" id="Phobius"/>
    </source>
</evidence>
<dbReference type="PANTHER" id="PTHR34820:SF4">
    <property type="entry name" value="INNER MEMBRANE PROTEIN YEBZ"/>
    <property type="match status" value="1"/>
</dbReference>
<evidence type="ECO:0000259" key="7">
    <source>
        <dbReference type="Pfam" id="PF05425"/>
    </source>
</evidence>
<feature type="transmembrane region" description="Helical" evidence="6">
    <location>
        <begin position="177"/>
        <end position="196"/>
    </location>
</feature>
<keyword evidence="4 6" id="KW-1133">Transmembrane helix</keyword>
<reference evidence="8" key="1">
    <citation type="submission" date="2021-03" db="EMBL/GenBank/DDBJ databases">
        <title>Antimicrobial resistance genes in bacteria isolated from Japanese honey, and their potential for conferring macrolide and lincosamide resistance in the American foulbrood pathogen Paenibacillus larvae.</title>
        <authorList>
            <person name="Okamoto M."/>
            <person name="Kumagai M."/>
            <person name="Kanamori H."/>
            <person name="Takamatsu D."/>
        </authorList>
    </citation>
    <scope>NUCLEOTIDE SEQUENCE</scope>
    <source>
        <strain evidence="8">J40TS1</strain>
    </source>
</reference>
<evidence type="ECO:0000313" key="8">
    <source>
        <dbReference type="EMBL" id="GIP17052.1"/>
    </source>
</evidence>
<evidence type="ECO:0000313" key="9">
    <source>
        <dbReference type="Proteomes" id="UP000683139"/>
    </source>
</evidence>
<feature type="transmembrane region" description="Helical" evidence="6">
    <location>
        <begin position="88"/>
        <end position="106"/>
    </location>
</feature>
<comment type="subcellular location">
    <subcellularLocation>
        <location evidence="1">Cell membrane</location>
        <topology evidence="1">Multi-pass membrane protein</topology>
    </subcellularLocation>
</comment>
<dbReference type="RefSeq" id="WP_213515901.1">
    <property type="nucleotide sequence ID" value="NZ_BOSE01000004.1"/>
</dbReference>
<gene>
    <name evidence="8" type="ORF">J40TS1_26940</name>
</gene>
<evidence type="ECO:0000256" key="2">
    <source>
        <dbReference type="ARBA" id="ARBA00022475"/>
    </source>
</evidence>
<comment type="caution">
    <text evidence="8">The sequence shown here is derived from an EMBL/GenBank/DDBJ whole genome shotgun (WGS) entry which is preliminary data.</text>
</comment>
<feature type="transmembrane region" description="Helical" evidence="6">
    <location>
        <begin position="208"/>
        <end position="227"/>
    </location>
</feature>
<keyword evidence="3 6" id="KW-0812">Transmembrane</keyword>
<evidence type="ECO:0000256" key="1">
    <source>
        <dbReference type="ARBA" id="ARBA00004651"/>
    </source>
</evidence>
<dbReference type="InterPro" id="IPR008457">
    <property type="entry name" value="Cu-R_CopD_dom"/>
</dbReference>
<dbReference type="Pfam" id="PF05425">
    <property type="entry name" value="CopD"/>
    <property type="match status" value="1"/>
</dbReference>
<dbReference type="GO" id="GO:0006825">
    <property type="term" value="P:copper ion transport"/>
    <property type="evidence" value="ECO:0007669"/>
    <property type="project" value="InterPro"/>
</dbReference>